<evidence type="ECO:0000256" key="7">
    <source>
        <dbReference type="PIRSR" id="PIRSR005091-2"/>
    </source>
</evidence>
<dbReference type="InterPro" id="IPR000917">
    <property type="entry name" value="Sulfatase_N"/>
</dbReference>
<comment type="subcellular location">
    <subcellularLocation>
        <location evidence="1">Cell membrane</location>
        <topology evidence="1">Multi-pass membrane protein</topology>
    </subcellularLocation>
</comment>
<feature type="binding site" evidence="8">
    <location>
        <position position="279"/>
    </location>
    <ligand>
        <name>Mn(2+)</name>
        <dbReference type="ChEBI" id="CHEBI:29035"/>
    </ligand>
</feature>
<organism evidence="11 12">
    <name type="scientific">Candidatus Limisoma faecipullorum</name>
    <dbReference type="NCBI Taxonomy" id="2840854"/>
    <lineage>
        <taxon>Bacteria</taxon>
        <taxon>Pseudomonadati</taxon>
        <taxon>Bacteroidota</taxon>
        <taxon>Bacteroidia</taxon>
        <taxon>Bacteroidales</taxon>
        <taxon>Candidatus Limisoma</taxon>
    </lineage>
</organism>
<dbReference type="PANTHER" id="PTHR47371:SF3">
    <property type="entry name" value="PHOSPHOGLYCEROL TRANSFERASE I"/>
    <property type="match status" value="1"/>
</dbReference>
<feature type="domain" description="Sulfatase N-terminal" evidence="10">
    <location>
        <begin position="271"/>
        <end position="534"/>
    </location>
</feature>
<evidence type="ECO:0000256" key="5">
    <source>
        <dbReference type="ARBA" id="ARBA00023136"/>
    </source>
</evidence>
<dbReference type="SUPFAM" id="SSF53649">
    <property type="entry name" value="Alkaline phosphatase-like"/>
    <property type="match status" value="1"/>
</dbReference>
<feature type="transmembrane region" description="Helical" evidence="9">
    <location>
        <begin position="172"/>
        <end position="191"/>
    </location>
</feature>
<feature type="transmembrane region" description="Helical" evidence="9">
    <location>
        <begin position="12"/>
        <end position="34"/>
    </location>
</feature>
<evidence type="ECO:0000256" key="3">
    <source>
        <dbReference type="ARBA" id="ARBA00022692"/>
    </source>
</evidence>
<dbReference type="AlphaFoldDB" id="A0A9D9INM0"/>
<dbReference type="EMBL" id="JADIMC010000030">
    <property type="protein sequence ID" value="MBO8475807.1"/>
    <property type="molecule type" value="Genomic_DNA"/>
</dbReference>
<reference evidence="11" key="1">
    <citation type="submission" date="2020-10" db="EMBL/GenBank/DDBJ databases">
        <authorList>
            <person name="Gilroy R."/>
        </authorList>
    </citation>
    <scope>NUCLEOTIDE SEQUENCE</scope>
    <source>
        <strain evidence="11">6919</strain>
    </source>
</reference>
<dbReference type="InterPro" id="IPR050448">
    <property type="entry name" value="OpgB/LTA_synthase_biosynth"/>
</dbReference>
<keyword evidence="7" id="KW-0479">Metal-binding</keyword>
<evidence type="ECO:0000256" key="8">
    <source>
        <dbReference type="PIRSR" id="PIRSR005091-3"/>
    </source>
</evidence>
<evidence type="ECO:0000259" key="10">
    <source>
        <dbReference type="Pfam" id="PF00884"/>
    </source>
</evidence>
<proteinExistence type="predicted"/>
<feature type="binding site" evidence="7">
    <location>
        <position position="435"/>
    </location>
    <ligand>
        <name>substrate</name>
    </ligand>
</feature>
<dbReference type="Pfam" id="PF00884">
    <property type="entry name" value="Sulfatase"/>
    <property type="match status" value="1"/>
</dbReference>
<accession>A0A9D9INM0</accession>
<dbReference type="Gene3D" id="3.40.720.10">
    <property type="entry name" value="Alkaline Phosphatase, subunit A"/>
    <property type="match status" value="1"/>
</dbReference>
<dbReference type="Proteomes" id="UP000823598">
    <property type="component" value="Unassembled WGS sequence"/>
</dbReference>
<feature type="binding site" evidence="8">
    <location>
        <position position="318"/>
    </location>
    <ligand>
        <name>Mn(2+)</name>
        <dbReference type="ChEBI" id="CHEBI:29035"/>
    </ligand>
</feature>
<protein>
    <submittedName>
        <fullName evidence="11">LTA synthase family protein</fullName>
    </submittedName>
</protein>
<dbReference type="CDD" id="cd16015">
    <property type="entry name" value="LTA_synthase"/>
    <property type="match status" value="1"/>
</dbReference>
<feature type="binding site" evidence="8">
    <location>
        <position position="484"/>
    </location>
    <ligand>
        <name>Mn(2+)</name>
        <dbReference type="ChEBI" id="CHEBI:29035"/>
    </ligand>
</feature>
<feature type="transmembrane region" description="Helical" evidence="9">
    <location>
        <begin position="85"/>
        <end position="107"/>
    </location>
</feature>
<evidence type="ECO:0000313" key="12">
    <source>
        <dbReference type="Proteomes" id="UP000823598"/>
    </source>
</evidence>
<keyword evidence="3 9" id="KW-0812">Transmembrane</keyword>
<dbReference type="PANTHER" id="PTHR47371">
    <property type="entry name" value="LIPOTEICHOIC ACID SYNTHASE"/>
    <property type="match status" value="1"/>
</dbReference>
<keyword evidence="5 9" id="KW-0472">Membrane</keyword>
<evidence type="ECO:0000256" key="9">
    <source>
        <dbReference type="SAM" id="Phobius"/>
    </source>
</evidence>
<keyword evidence="2" id="KW-1003">Cell membrane</keyword>
<evidence type="ECO:0000256" key="6">
    <source>
        <dbReference type="PIRSR" id="PIRSR005091-1"/>
    </source>
</evidence>
<sequence>MKRQIIKLITTYILFVALFIMQRIIFIVYYNGLFESIGIGGFFGALWHGLPLDLSVAGYLTAIPGLLLTISTITGPGNKVIRNIATIYFAIISLAISIIFITDLALYEFWGFRLDTTPIFYFTSSPKDAMASVSGWYIALGISAIIICSILTFLAFRYTVLKKSRQKAANSNRLAAFTVTILLTGALFVPIRGGFSVSTMNLSKAYFSQNQRLNHAAINPAFSLMHSATHQTNFDKQYRYMDDAEASALLAEMTDKPATDSIPQLLSTHHPDIIMIILESFSSHIMKSLGGEDIAVNLDKAASEGLLFTNFFANSFRTDRGLVSIISGYPAQPNTSVMKYADKVESLPSIPQSLKRNGYDLAYYYGGDANFTNMYAYLVSCGFERIISDKDFPISQRTGKWGANDGVLFDRFTKDYLSEKTGNPRFRIVQTSSSHEPFDVPYDKFNDKRINAFAYADSCIGDFIGKLKTSGKWDNTLVILVPDHFGAYPDTDDQKARHQIPLVMTGGALKLKGINGTYASQIDIAATLLYQLGIDHSEYKFSKNILNPASPHFGYFTGPSFFGIVTPGNCLIYNCDANAVVSDDGTDKGKNIERGKAFLQKLYDDLESL</sequence>
<name>A0A9D9INM0_9BACT</name>
<keyword evidence="4 9" id="KW-1133">Transmembrane helix</keyword>
<feature type="binding site" evidence="8">
    <location>
        <position position="483"/>
    </location>
    <ligand>
        <name>Mn(2+)</name>
        <dbReference type="ChEBI" id="CHEBI:29035"/>
    </ligand>
</feature>
<keyword evidence="7" id="KW-0464">Manganese</keyword>
<evidence type="ECO:0000256" key="2">
    <source>
        <dbReference type="ARBA" id="ARBA00022475"/>
    </source>
</evidence>
<dbReference type="PIRSF" id="PIRSF005091">
    <property type="entry name" value="Mmb_sulf_HI1246"/>
    <property type="match status" value="1"/>
</dbReference>
<gene>
    <name evidence="11" type="ORF">IAB88_02305</name>
</gene>
<dbReference type="GO" id="GO:0005886">
    <property type="term" value="C:plasma membrane"/>
    <property type="evidence" value="ECO:0007669"/>
    <property type="project" value="UniProtKB-SubCell"/>
</dbReference>
<dbReference type="GO" id="GO:0046872">
    <property type="term" value="F:metal ion binding"/>
    <property type="evidence" value="ECO:0007669"/>
    <property type="project" value="UniProtKB-KW"/>
</dbReference>
<evidence type="ECO:0000256" key="1">
    <source>
        <dbReference type="ARBA" id="ARBA00004651"/>
    </source>
</evidence>
<comment type="caution">
    <text evidence="11">The sequence shown here is derived from an EMBL/GenBank/DDBJ whole genome shotgun (WGS) entry which is preliminary data.</text>
</comment>
<dbReference type="InterPro" id="IPR012160">
    <property type="entry name" value="LtaS-like"/>
</dbReference>
<dbReference type="InterPro" id="IPR017850">
    <property type="entry name" value="Alkaline_phosphatase_core_sf"/>
</dbReference>
<feature type="active site" evidence="6">
    <location>
        <position position="318"/>
    </location>
</feature>
<feature type="transmembrane region" description="Helical" evidence="9">
    <location>
        <begin position="136"/>
        <end position="160"/>
    </location>
</feature>
<evidence type="ECO:0000313" key="11">
    <source>
        <dbReference type="EMBL" id="MBO8475807.1"/>
    </source>
</evidence>
<reference evidence="11" key="2">
    <citation type="journal article" date="2021" name="PeerJ">
        <title>Extensive microbial diversity within the chicken gut microbiome revealed by metagenomics and culture.</title>
        <authorList>
            <person name="Gilroy R."/>
            <person name="Ravi A."/>
            <person name="Getino M."/>
            <person name="Pursley I."/>
            <person name="Horton D.L."/>
            <person name="Alikhan N.F."/>
            <person name="Baker D."/>
            <person name="Gharbi K."/>
            <person name="Hall N."/>
            <person name="Watson M."/>
            <person name="Adriaenssens E.M."/>
            <person name="Foster-Nyarko E."/>
            <person name="Jarju S."/>
            <person name="Secka A."/>
            <person name="Antonio M."/>
            <person name="Oren A."/>
            <person name="Chaudhuri R.R."/>
            <person name="La Ragione R."/>
            <person name="Hildebrand F."/>
            <person name="Pallen M.J."/>
        </authorList>
    </citation>
    <scope>NUCLEOTIDE SEQUENCE</scope>
    <source>
        <strain evidence="11">6919</strain>
    </source>
</reference>
<feature type="transmembrane region" description="Helical" evidence="9">
    <location>
        <begin position="54"/>
        <end position="73"/>
    </location>
</feature>
<evidence type="ECO:0000256" key="4">
    <source>
        <dbReference type="ARBA" id="ARBA00022989"/>
    </source>
</evidence>
<dbReference type="Gene3D" id="3.30.1120.80">
    <property type="match status" value="1"/>
</dbReference>